<keyword evidence="2" id="KW-1185">Reference proteome</keyword>
<organism evidence="1 2">
    <name type="scientific">Goodea atripinnis</name>
    <dbReference type="NCBI Taxonomy" id="208336"/>
    <lineage>
        <taxon>Eukaryota</taxon>
        <taxon>Metazoa</taxon>
        <taxon>Chordata</taxon>
        <taxon>Craniata</taxon>
        <taxon>Vertebrata</taxon>
        <taxon>Euteleostomi</taxon>
        <taxon>Actinopterygii</taxon>
        <taxon>Neopterygii</taxon>
        <taxon>Teleostei</taxon>
        <taxon>Neoteleostei</taxon>
        <taxon>Acanthomorphata</taxon>
        <taxon>Ovalentaria</taxon>
        <taxon>Atherinomorphae</taxon>
        <taxon>Cyprinodontiformes</taxon>
        <taxon>Goodeidae</taxon>
        <taxon>Goodea</taxon>
    </lineage>
</organism>
<sequence>MVFSFSFFVEWLCTTFSYALERNMKKFHLPNLGLFLWMAAMKRGKIVVIVLGSSSRGLTRVPSMQEPPLCKAVFVSQPSEHSLVLFDSLPDGNHVSGLNCWPLANWH</sequence>
<name>A0ABV0PMF6_9TELE</name>
<accession>A0ABV0PMF6</accession>
<comment type="caution">
    <text evidence="1">The sequence shown here is derived from an EMBL/GenBank/DDBJ whole genome shotgun (WGS) entry which is preliminary data.</text>
</comment>
<evidence type="ECO:0000313" key="2">
    <source>
        <dbReference type="Proteomes" id="UP001476798"/>
    </source>
</evidence>
<evidence type="ECO:0000313" key="1">
    <source>
        <dbReference type="EMBL" id="MEQ2184668.1"/>
    </source>
</evidence>
<gene>
    <name evidence="1" type="ORF">GOODEAATRI_010404</name>
</gene>
<dbReference type="EMBL" id="JAHRIO010080572">
    <property type="protein sequence ID" value="MEQ2184668.1"/>
    <property type="molecule type" value="Genomic_DNA"/>
</dbReference>
<dbReference type="Proteomes" id="UP001476798">
    <property type="component" value="Unassembled WGS sequence"/>
</dbReference>
<protein>
    <submittedName>
        <fullName evidence="1">Uncharacterized protein</fullName>
    </submittedName>
</protein>
<proteinExistence type="predicted"/>
<reference evidence="1 2" key="1">
    <citation type="submission" date="2021-06" db="EMBL/GenBank/DDBJ databases">
        <authorList>
            <person name="Palmer J.M."/>
        </authorList>
    </citation>
    <scope>NUCLEOTIDE SEQUENCE [LARGE SCALE GENOMIC DNA]</scope>
    <source>
        <strain evidence="1 2">GA_2019</strain>
        <tissue evidence="1">Muscle</tissue>
    </source>
</reference>